<organism evidence="1">
    <name type="scientific">freshwater metagenome</name>
    <dbReference type="NCBI Taxonomy" id="449393"/>
    <lineage>
        <taxon>unclassified sequences</taxon>
        <taxon>metagenomes</taxon>
        <taxon>ecological metagenomes</taxon>
    </lineage>
</organism>
<accession>A0A6J6EW36</accession>
<evidence type="ECO:0000313" key="1">
    <source>
        <dbReference type="EMBL" id="CAB4580356.1"/>
    </source>
</evidence>
<name>A0A6J6EW36_9ZZZZ</name>
<dbReference type="InterPro" id="IPR027273">
    <property type="entry name" value="Neocarzinostatin-like"/>
</dbReference>
<proteinExistence type="predicted"/>
<dbReference type="Gene3D" id="2.60.40.230">
    <property type="entry name" value="Neocarzinostatin-like"/>
    <property type="match status" value="1"/>
</dbReference>
<reference evidence="1" key="1">
    <citation type="submission" date="2020-05" db="EMBL/GenBank/DDBJ databases">
        <authorList>
            <person name="Chiriac C."/>
            <person name="Salcher M."/>
            <person name="Ghai R."/>
            <person name="Kavagutti S V."/>
        </authorList>
    </citation>
    <scope>NUCLEOTIDE SEQUENCE</scope>
</reference>
<protein>
    <submittedName>
        <fullName evidence="1">Unannotated protein</fullName>
    </submittedName>
</protein>
<dbReference type="SUPFAM" id="SSF49319">
    <property type="entry name" value="Actinoxanthin-like"/>
    <property type="match status" value="1"/>
</dbReference>
<dbReference type="EMBL" id="CAEZTX010000027">
    <property type="protein sequence ID" value="CAB4580356.1"/>
    <property type="molecule type" value="Genomic_DNA"/>
</dbReference>
<gene>
    <name evidence="1" type="ORF">UFOPK1755_00464</name>
</gene>
<dbReference type="AlphaFoldDB" id="A0A6J6EW36"/>
<sequence>MVLSMQSPALAAINSKGSYGQVLSVDKAAVRAGSMITVTGKGFDETVGIYLAFCVMPKKGSAPTPCGGGVNKAGMGEASYWISSNPPPYAVGLTDEFLPGGRFKHSVKISRLIGKVDCRKVSCAITVRADHLRSTDRTHDLFIPITISK</sequence>